<dbReference type="STRING" id="30732.ENSOMEP00000032243"/>
<dbReference type="PANTHER" id="PTHR15503">
    <property type="entry name" value="LDOC1 RELATED"/>
    <property type="match status" value="1"/>
</dbReference>
<name>A0A3B3DQ35_ORYME</name>
<dbReference type="InterPro" id="IPR005162">
    <property type="entry name" value="Retrotrans_gag_dom"/>
</dbReference>
<evidence type="ECO:0000259" key="2">
    <source>
        <dbReference type="Pfam" id="PF03732"/>
    </source>
</evidence>
<reference evidence="3" key="1">
    <citation type="submission" date="2025-08" db="UniProtKB">
        <authorList>
            <consortium name="Ensembl"/>
        </authorList>
    </citation>
    <scope>IDENTIFICATION</scope>
</reference>
<dbReference type="AlphaFoldDB" id="A0A3B3DQ35"/>
<dbReference type="GO" id="GO:0003676">
    <property type="term" value="F:nucleic acid binding"/>
    <property type="evidence" value="ECO:0007669"/>
    <property type="project" value="InterPro"/>
</dbReference>
<reference evidence="3" key="2">
    <citation type="submission" date="2025-09" db="UniProtKB">
        <authorList>
            <consortium name="Ensembl"/>
        </authorList>
    </citation>
    <scope>IDENTIFICATION</scope>
</reference>
<evidence type="ECO:0000256" key="1">
    <source>
        <dbReference type="SAM" id="MobiDB-lite"/>
    </source>
</evidence>
<dbReference type="PaxDb" id="30732-ENSOMEP00000032243"/>
<dbReference type="GeneTree" id="ENSGT00950000183173"/>
<dbReference type="SUPFAM" id="SSF57756">
    <property type="entry name" value="Retrovirus zinc finger-like domains"/>
    <property type="match status" value="1"/>
</dbReference>
<dbReference type="Ensembl" id="ENSOMET00000024257.1">
    <property type="protein sequence ID" value="ENSOMEP00000032243.1"/>
    <property type="gene ID" value="ENSOMEG00000017568.1"/>
</dbReference>
<proteinExistence type="predicted"/>
<dbReference type="PANTHER" id="PTHR15503:SF36">
    <property type="entry name" value="RETROTRANSPOSON GAG-LIKE PROTEIN 5"/>
    <property type="match status" value="1"/>
</dbReference>
<protein>
    <recommendedName>
        <fullName evidence="2">Retrotransposon gag domain-containing protein</fullName>
    </recommendedName>
</protein>
<organism evidence="3 4">
    <name type="scientific">Oryzias melastigma</name>
    <name type="common">Marine medaka</name>
    <dbReference type="NCBI Taxonomy" id="30732"/>
    <lineage>
        <taxon>Eukaryota</taxon>
        <taxon>Metazoa</taxon>
        <taxon>Chordata</taxon>
        <taxon>Craniata</taxon>
        <taxon>Vertebrata</taxon>
        <taxon>Euteleostomi</taxon>
        <taxon>Actinopterygii</taxon>
        <taxon>Neopterygii</taxon>
        <taxon>Teleostei</taxon>
        <taxon>Neoteleostei</taxon>
        <taxon>Acanthomorphata</taxon>
        <taxon>Ovalentaria</taxon>
        <taxon>Atherinomorphae</taxon>
        <taxon>Beloniformes</taxon>
        <taxon>Adrianichthyidae</taxon>
        <taxon>Oryziinae</taxon>
        <taxon>Oryzias</taxon>
    </lineage>
</organism>
<dbReference type="OMA" id="HYLANSA"/>
<dbReference type="InterPro" id="IPR036875">
    <property type="entry name" value="Znf_CCHC_sf"/>
</dbReference>
<dbReference type="GO" id="GO:0008270">
    <property type="term" value="F:zinc ion binding"/>
    <property type="evidence" value="ECO:0007669"/>
    <property type="project" value="InterPro"/>
</dbReference>
<dbReference type="Pfam" id="PF03732">
    <property type="entry name" value="Retrotrans_gag"/>
    <property type="match status" value="1"/>
</dbReference>
<dbReference type="Proteomes" id="UP000261560">
    <property type="component" value="Unplaced"/>
</dbReference>
<dbReference type="InterPro" id="IPR032567">
    <property type="entry name" value="RTL1-rel"/>
</dbReference>
<feature type="region of interest" description="Disordered" evidence="1">
    <location>
        <begin position="216"/>
        <end position="242"/>
    </location>
</feature>
<keyword evidence="4" id="KW-1185">Reference proteome</keyword>
<sequence length="315" mass="35791">LHHVTSGSTRVHTLKEDHLNKKEMCGCMSGMQQLHDRLSRLEQAPPPRQTRLGQPEPFDGTAEDCRAFLASCRLHFDFNPSEFPSEQSKVAFSLSFLTGRAKRWGLAKWDRGAQLCRSFRAFSTQLLMVFDPTTPHRTAASELLRLKQGSRSVSDYAVEFRTFAASTRWPDEALVDVFHQGLSSVLKDELAAREIPEELEGLIDLAVRIDRRMRERGREQRRTPIFSPAPPVSSPPLPSSTCVPGQDFTPPSEPMQLGSGRLTPAERRRRMGEGLCLYCGQTGHFVPAPLRFHHPLDHPPRSWWHTLECRSCWRL</sequence>
<evidence type="ECO:0000313" key="3">
    <source>
        <dbReference type="Ensembl" id="ENSOMEP00000032243.1"/>
    </source>
</evidence>
<feature type="compositionally biased region" description="Pro residues" evidence="1">
    <location>
        <begin position="227"/>
        <end position="238"/>
    </location>
</feature>
<accession>A0A3B3DQ35</accession>
<feature type="domain" description="Retrotransposon gag" evidence="2">
    <location>
        <begin position="95"/>
        <end position="183"/>
    </location>
</feature>
<evidence type="ECO:0000313" key="4">
    <source>
        <dbReference type="Proteomes" id="UP000261560"/>
    </source>
</evidence>